<comment type="caution">
    <text evidence="7">The sequence shown here is derived from an EMBL/GenBank/DDBJ whole genome shotgun (WGS) entry which is preliminary data.</text>
</comment>
<dbReference type="PROSITE" id="PS51292">
    <property type="entry name" value="ZF_RING_CH"/>
    <property type="match status" value="1"/>
</dbReference>
<dbReference type="CDD" id="cd16495">
    <property type="entry name" value="RING_CH-C4HC3_MARCH"/>
    <property type="match status" value="1"/>
</dbReference>
<dbReference type="Pfam" id="PF12906">
    <property type="entry name" value="RINGv"/>
    <property type="match status" value="1"/>
</dbReference>
<reference evidence="7 8" key="1">
    <citation type="journal article" date="2019" name="Sci. Rep.">
        <title>Comparative genomics of chytrid fungi reveal insights into the obligate biotrophic and pathogenic lifestyle of Synchytrium endobioticum.</title>
        <authorList>
            <person name="van de Vossenberg B.T.L.H."/>
            <person name="Warris S."/>
            <person name="Nguyen H.D.T."/>
            <person name="van Gent-Pelzer M.P.E."/>
            <person name="Joly D.L."/>
            <person name="van de Geest H.C."/>
            <person name="Bonants P.J.M."/>
            <person name="Smith D.S."/>
            <person name="Levesque C.A."/>
            <person name="van der Lee T.A.J."/>
        </authorList>
    </citation>
    <scope>NUCLEOTIDE SEQUENCE [LARGE SCALE GENOMIC DNA]</scope>
    <source>
        <strain evidence="7 8">CBS 809.83</strain>
    </source>
</reference>
<feature type="transmembrane region" description="Helical" evidence="5">
    <location>
        <begin position="181"/>
        <end position="204"/>
    </location>
</feature>
<feature type="region of interest" description="Disordered" evidence="4">
    <location>
        <begin position="1"/>
        <end position="51"/>
    </location>
</feature>
<keyword evidence="3" id="KW-0862">Zinc</keyword>
<evidence type="ECO:0000256" key="2">
    <source>
        <dbReference type="ARBA" id="ARBA00022771"/>
    </source>
</evidence>
<dbReference type="Gene3D" id="3.30.40.10">
    <property type="entry name" value="Zinc/RING finger domain, C3HC4 (zinc finger)"/>
    <property type="match status" value="1"/>
</dbReference>
<dbReference type="PANTHER" id="PTHR46347:SF1">
    <property type="entry name" value="RING_FYVE_PHD ZINC FINGER SUPERFAMILY PROTEIN"/>
    <property type="match status" value="1"/>
</dbReference>
<protein>
    <recommendedName>
        <fullName evidence="6">RING-CH-type domain-containing protein</fullName>
    </recommendedName>
</protein>
<dbReference type="SUPFAM" id="SSF57850">
    <property type="entry name" value="RING/U-box"/>
    <property type="match status" value="1"/>
</dbReference>
<evidence type="ECO:0000256" key="3">
    <source>
        <dbReference type="ARBA" id="ARBA00022833"/>
    </source>
</evidence>
<dbReference type="EMBL" id="QEAQ01000018">
    <property type="protein sequence ID" value="TPX60138.1"/>
    <property type="molecule type" value="Genomic_DNA"/>
</dbReference>
<dbReference type="InterPro" id="IPR011016">
    <property type="entry name" value="Znf_RING-CH"/>
</dbReference>
<dbReference type="AlphaFoldDB" id="A0A507EAD6"/>
<accession>A0A507EAD6</accession>
<evidence type="ECO:0000256" key="4">
    <source>
        <dbReference type="SAM" id="MobiDB-lite"/>
    </source>
</evidence>
<keyword evidence="1" id="KW-0479">Metal-binding</keyword>
<dbReference type="Proteomes" id="UP000318582">
    <property type="component" value="Unassembled WGS sequence"/>
</dbReference>
<gene>
    <name evidence="7" type="ORF">PhCBS80983_g02004</name>
</gene>
<proteinExistence type="predicted"/>
<keyword evidence="5" id="KW-0472">Membrane</keyword>
<keyword evidence="5" id="KW-0812">Transmembrane</keyword>
<organism evidence="7 8">
    <name type="scientific">Powellomyces hirtus</name>
    <dbReference type="NCBI Taxonomy" id="109895"/>
    <lineage>
        <taxon>Eukaryota</taxon>
        <taxon>Fungi</taxon>
        <taxon>Fungi incertae sedis</taxon>
        <taxon>Chytridiomycota</taxon>
        <taxon>Chytridiomycota incertae sedis</taxon>
        <taxon>Chytridiomycetes</taxon>
        <taxon>Spizellomycetales</taxon>
        <taxon>Powellomycetaceae</taxon>
        <taxon>Powellomyces</taxon>
    </lineage>
</organism>
<dbReference type="GO" id="GO:0008270">
    <property type="term" value="F:zinc ion binding"/>
    <property type="evidence" value="ECO:0007669"/>
    <property type="project" value="UniProtKB-KW"/>
</dbReference>
<dbReference type="PANTHER" id="PTHR46347">
    <property type="entry name" value="RING/FYVE/PHD ZINC FINGER SUPERFAMILY PROTEIN"/>
    <property type="match status" value="1"/>
</dbReference>
<feature type="domain" description="RING-CH-type" evidence="6">
    <location>
        <begin position="50"/>
        <end position="121"/>
    </location>
</feature>
<evidence type="ECO:0000256" key="1">
    <source>
        <dbReference type="ARBA" id="ARBA00022723"/>
    </source>
</evidence>
<keyword evidence="2" id="KW-0863">Zinc-finger</keyword>
<feature type="compositionally biased region" description="Polar residues" evidence="4">
    <location>
        <begin position="11"/>
        <end position="25"/>
    </location>
</feature>
<dbReference type="STRING" id="109895.A0A507EAD6"/>
<evidence type="ECO:0000256" key="5">
    <source>
        <dbReference type="SAM" id="Phobius"/>
    </source>
</evidence>
<dbReference type="SMART" id="SM00744">
    <property type="entry name" value="RINGv"/>
    <property type="match status" value="1"/>
</dbReference>
<feature type="transmembrane region" description="Helical" evidence="5">
    <location>
        <begin position="123"/>
        <end position="142"/>
    </location>
</feature>
<feature type="compositionally biased region" description="Basic and acidic residues" evidence="4">
    <location>
        <begin position="42"/>
        <end position="51"/>
    </location>
</feature>
<evidence type="ECO:0000313" key="7">
    <source>
        <dbReference type="EMBL" id="TPX60138.1"/>
    </source>
</evidence>
<feature type="transmembrane region" description="Helical" evidence="5">
    <location>
        <begin position="225"/>
        <end position="249"/>
    </location>
</feature>
<keyword evidence="5" id="KW-1133">Transmembrane helix</keyword>
<sequence>MDALAFEPNITADSLTNRGTAQLNPSYDDPPAPEDNEVPETAPHKDDEPAAATDDRLCRICYGGPADEEDEPELGRLISPCKCKGTMRSVHIGCLNRWRTTSQKKESFYECDHCHYKYHFRPVISILTLFIFSSGVVLAGFLSKLLTRYLFDETSGDPLFLIFNNTSLSPAEPSSLWTVDAAHMLAGITLVGLLGVFQLVMALFRGPWGVPRFTTTTRGGNADRGPSIIVIILIAIGVGKAVYVVWSAVRRWSRTKLEMVETAILDVNE</sequence>
<dbReference type="InterPro" id="IPR013083">
    <property type="entry name" value="Znf_RING/FYVE/PHD"/>
</dbReference>
<evidence type="ECO:0000313" key="8">
    <source>
        <dbReference type="Proteomes" id="UP000318582"/>
    </source>
</evidence>
<evidence type="ECO:0000259" key="6">
    <source>
        <dbReference type="PROSITE" id="PS51292"/>
    </source>
</evidence>
<name>A0A507EAD6_9FUNG</name>
<keyword evidence="8" id="KW-1185">Reference proteome</keyword>